<comment type="caution">
    <text evidence="3">The sequence shown here is derived from an EMBL/GenBank/DDBJ whole genome shotgun (WGS) entry which is preliminary data.</text>
</comment>
<organism evidence="3 4">
    <name type="scientific">Friedmanniomyces simplex</name>
    <dbReference type="NCBI Taxonomy" id="329884"/>
    <lineage>
        <taxon>Eukaryota</taxon>
        <taxon>Fungi</taxon>
        <taxon>Dikarya</taxon>
        <taxon>Ascomycota</taxon>
        <taxon>Pezizomycotina</taxon>
        <taxon>Dothideomycetes</taxon>
        <taxon>Dothideomycetidae</taxon>
        <taxon>Mycosphaerellales</taxon>
        <taxon>Teratosphaeriaceae</taxon>
        <taxon>Friedmanniomyces</taxon>
    </lineage>
</organism>
<keyword evidence="1" id="KW-0732">Signal</keyword>
<name>A0A4U0XAX1_9PEZI</name>
<protein>
    <recommendedName>
        <fullName evidence="2">DUF7907 domain-containing protein</fullName>
    </recommendedName>
</protein>
<dbReference type="Proteomes" id="UP000309340">
    <property type="component" value="Unassembled WGS sequence"/>
</dbReference>
<gene>
    <name evidence="3" type="ORF">B0A55_07624</name>
</gene>
<reference evidence="3 4" key="1">
    <citation type="submission" date="2017-03" db="EMBL/GenBank/DDBJ databases">
        <title>Genomes of endolithic fungi from Antarctica.</title>
        <authorList>
            <person name="Coleine C."/>
            <person name="Masonjones S."/>
            <person name="Stajich J.E."/>
        </authorList>
    </citation>
    <scope>NUCLEOTIDE SEQUENCE [LARGE SCALE GENOMIC DNA]</scope>
    <source>
        <strain evidence="3 4">CCFEE 5184</strain>
    </source>
</reference>
<evidence type="ECO:0000313" key="3">
    <source>
        <dbReference type="EMBL" id="TKA73832.1"/>
    </source>
</evidence>
<sequence length="195" mass="21040">MKSVNALCAALLAFTVGSYAQGHNQSAPFYLNLLSDDPGLNGTGLVPCHTGAAIENLCSAAILNASQALYGPFQFNTTAWSVAANSTAGEVGVLTYMLQGSNFNESEPMNLSYDSSSNIAAPIFMPGYPQLTVAFDSDNRLNIPTYTDTGYAPLYRWYLCDNSYYYKYRSIAWVVGPGVPDDASCCPVGIYRSWV</sequence>
<dbReference type="InterPro" id="IPR057229">
    <property type="entry name" value="DUF7907"/>
</dbReference>
<dbReference type="AlphaFoldDB" id="A0A4U0XAX1"/>
<feature type="signal peptide" evidence="1">
    <location>
        <begin position="1"/>
        <end position="20"/>
    </location>
</feature>
<dbReference type="Pfam" id="PF25484">
    <property type="entry name" value="DUF7907"/>
    <property type="match status" value="1"/>
</dbReference>
<dbReference type="OrthoDB" id="3515453at2759"/>
<accession>A0A4U0XAX1</accession>
<feature type="chain" id="PRO_5020668496" description="DUF7907 domain-containing protein" evidence="1">
    <location>
        <begin position="21"/>
        <end position="195"/>
    </location>
</feature>
<evidence type="ECO:0000313" key="4">
    <source>
        <dbReference type="Proteomes" id="UP000309340"/>
    </source>
</evidence>
<evidence type="ECO:0000259" key="2">
    <source>
        <dbReference type="Pfam" id="PF25484"/>
    </source>
</evidence>
<feature type="domain" description="DUF7907" evidence="2">
    <location>
        <begin position="27"/>
        <end position="191"/>
    </location>
</feature>
<evidence type="ECO:0000256" key="1">
    <source>
        <dbReference type="SAM" id="SignalP"/>
    </source>
</evidence>
<dbReference type="STRING" id="329884.A0A4U0XAX1"/>
<keyword evidence="4" id="KW-1185">Reference proteome</keyword>
<dbReference type="EMBL" id="NAJQ01000249">
    <property type="protein sequence ID" value="TKA73832.1"/>
    <property type="molecule type" value="Genomic_DNA"/>
</dbReference>
<proteinExistence type="predicted"/>